<feature type="site" description="Interaction with DNA" evidence="11">
    <location>
        <position position="314"/>
    </location>
</feature>
<evidence type="ECO:0000256" key="11">
    <source>
        <dbReference type="PIRSR" id="PIRSR610347-3"/>
    </source>
</evidence>
<organism evidence="12 13">
    <name type="scientific">Rhizophlyctis rosea</name>
    <dbReference type="NCBI Taxonomy" id="64517"/>
    <lineage>
        <taxon>Eukaryota</taxon>
        <taxon>Fungi</taxon>
        <taxon>Fungi incertae sedis</taxon>
        <taxon>Chytridiomycota</taxon>
        <taxon>Chytridiomycota incertae sedis</taxon>
        <taxon>Chytridiomycetes</taxon>
        <taxon>Rhizophlyctidales</taxon>
        <taxon>Rhizophlyctidaceae</taxon>
        <taxon>Rhizophlyctis</taxon>
    </lineage>
</organism>
<keyword evidence="8" id="KW-0539">Nucleus</keyword>
<dbReference type="InterPro" id="IPR010347">
    <property type="entry name" value="Tdp1"/>
</dbReference>
<dbReference type="EMBL" id="JADGJD010002399">
    <property type="protein sequence ID" value="KAJ3032767.1"/>
    <property type="molecule type" value="Genomic_DNA"/>
</dbReference>
<protein>
    <submittedName>
        <fullName evidence="12">Tyrosyl-DNA phosphodiesterase 1</fullName>
    </submittedName>
</protein>
<proteinExistence type="inferred from homology"/>
<dbReference type="GO" id="GO:0017005">
    <property type="term" value="F:3'-tyrosyl-DNA phosphodiesterase activity"/>
    <property type="evidence" value="ECO:0007669"/>
    <property type="project" value="TreeGrafter"/>
</dbReference>
<comment type="subcellular location">
    <subcellularLocation>
        <location evidence="1">Nucleus</location>
    </subcellularLocation>
</comment>
<dbReference type="Proteomes" id="UP001212841">
    <property type="component" value="Unassembled WGS sequence"/>
</dbReference>
<evidence type="ECO:0000313" key="12">
    <source>
        <dbReference type="EMBL" id="KAJ3032767.1"/>
    </source>
</evidence>
<evidence type="ECO:0000256" key="4">
    <source>
        <dbReference type="ARBA" id="ARBA00022763"/>
    </source>
</evidence>
<evidence type="ECO:0000256" key="5">
    <source>
        <dbReference type="ARBA" id="ARBA00022801"/>
    </source>
</evidence>
<keyword evidence="6" id="KW-0269">Exonuclease</keyword>
<feature type="non-terminal residue" evidence="12">
    <location>
        <position position="1"/>
    </location>
</feature>
<feature type="active site" description="Nucleophile" evidence="9">
    <location>
        <position position="65"/>
    </location>
</feature>
<keyword evidence="13" id="KW-1185">Reference proteome</keyword>
<gene>
    <name evidence="12" type="primary">TDP1</name>
    <name evidence="12" type="ORF">HK097_005077</name>
</gene>
<feature type="binding site" evidence="10">
    <location>
        <position position="67"/>
    </location>
    <ligand>
        <name>substrate</name>
    </ligand>
</feature>
<evidence type="ECO:0000256" key="7">
    <source>
        <dbReference type="ARBA" id="ARBA00023204"/>
    </source>
</evidence>
<dbReference type="GO" id="GO:0003697">
    <property type="term" value="F:single-stranded DNA binding"/>
    <property type="evidence" value="ECO:0007669"/>
    <property type="project" value="TreeGrafter"/>
</dbReference>
<evidence type="ECO:0000256" key="10">
    <source>
        <dbReference type="PIRSR" id="PIRSR610347-2"/>
    </source>
</evidence>
<reference evidence="12" key="1">
    <citation type="submission" date="2020-05" db="EMBL/GenBank/DDBJ databases">
        <title>Phylogenomic resolution of chytrid fungi.</title>
        <authorList>
            <person name="Stajich J.E."/>
            <person name="Amses K."/>
            <person name="Simmons R."/>
            <person name="Seto K."/>
            <person name="Myers J."/>
            <person name="Bonds A."/>
            <person name="Quandt C.A."/>
            <person name="Barry K."/>
            <person name="Liu P."/>
            <person name="Grigoriev I."/>
            <person name="Longcore J.E."/>
            <person name="James T.Y."/>
        </authorList>
    </citation>
    <scope>NUCLEOTIDE SEQUENCE</scope>
    <source>
        <strain evidence="12">JEL0318</strain>
    </source>
</reference>
<dbReference type="Pfam" id="PF06087">
    <property type="entry name" value="Tyr-DNA_phospho"/>
    <property type="match status" value="1"/>
</dbReference>
<evidence type="ECO:0000256" key="1">
    <source>
        <dbReference type="ARBA" id="ARBA00004123"/>
    </source>
</evidence>
<evidence type="ECO:0000313" key="13">
    <source>
        <dbReference type="Proteomes" id="UP001212841"/>
    </source>
</evidence>
<name>A0AAD5S1R6_9FUNG</name>
<dbReference type="PANTHER" id="PTHR12415">
    <property type="entry name" value="TYROSYL-DNA PHOSPHODIESTERASE 1"/>
    <property type="match status" value="1"/>
</dbReference>
<evidence type="ECO:0000256" key="6">
    <source>
        <dbReference type="ARBA" id="ARBA00022839"/>
    </source>
</evidence>
<dbReference type="AlphaFoldDB" id="A0AAD5S1R6"/>
<comment type="caution">
    <text evidence="12">The sequence shown here is derived from an EMBL/GenBank/DDBJ whole genome shotgun (WGS) entry which is preliminary data.</text>
</comment>
<accession>A0AAD5S1R6</accession>
<dbReference type="Gene3D" id="3.30.870.10">
    <property type="entry name" value="Endonuclease Chain A"/>
    <property type="match status" value="2"/>
</dbReference>
<keyword evidence="7" id="KW-0234">DNA repair</keyword>
<feature type="binding site" evidence="10">
    <location>
        <position position="292"/>
    </location>
    <ligand>
        <name>substrate</name>
    </ligand>
</feature>
<dbReference type="GO" id="GO:0005634">
    <property type="term" value="C:nucleus"/>
    <property type="evidence" value="ECO:0007669"/>
    <property type="project" value="UniProtKB-SubCell"/>
</dbReference>
<dbReference type="GO" id="GO:0003690">
    <property type="term" value="F:double-stranded DNA binding"/>
    <property type="evidence" value="ECO:0007669"/>
    <property type="project" value="TreeGrafter"/>
</dbReference>
<keyword evidence="4" id="KW-0227">DNA damage</keyword>
<dbReference type="GO" id="GO:0006281">
    <property type="term" value="P:DNA repair"/>
    <property type="evidence" value="ECO:0007669"/>
    <property type="project" value="UniProtKB-KW"/>
</dbReference>
<dbReference type="PANTHER" id="PTHR12415:SF0">
    <property type="entry name" value="TYROSYL-DNA PHOSPHODIESTERASE 1"/>
    <property type="match status" value="1"/>
</dbReference>
<feature type="active site" description="Proton donor/acceptor" evidence="9">
    <location>
        <position position="290"/>
    </location>
</feature>
<keyword evidence="5" id="KW-0378">Hydrolase</keyword>
<evidence type="ECO:0000256" key="3">
    <source>
        <dbReference type="ARBA" id="ARBA00022722"/>
    </source>
</evidence>
<evidence type="ECO:0000256" key="8">
    <source>
        <dbReference type="ARBA" id="ARBA00023242"/>
    </source>
</evidence>
<evidence type="ECO:0000256" key="2">
    <source>
        <dbReference type="ARBA" id="ARBA00010205"/>
    </source>
</evidence>
<evidence type="ECO:0000256" key="9">
    <source>
        <dbReference type="PIRSR" id="PIRSR610347-1"/>
    </source>
</evidence>
<dbReference type="GO" id="GO:0004527">
    <property type="term" value="F:exonuclease activity"/>
    <property type="evidence" value="ECO:0007669"/>
    <property type="project" value="UniProtKB-KW"/>
</dbReference>
<sequence length="338" mass="38016">MLCLNYMVELDWMMQHIPNKYRTIPIDIIHGLRGSSSETLLLESKMYPNVKARAADLPIAYGTHHTKAFFLQYEDNTLHVVIHTANAISRDWGKKTQGVWMSPLLKPKVPGTSSCAFEEDLLGYLESYGRPLQQWRATLRTYDFSPIRAVLIGSIPGRFTGSDIHRWGHMKMRSALRKVSLSQSLTTTSMIIGQFSSIGSLGPTDDWLKNEFGTSLSISRNTSHSFTSPKPLIKLVFPTVENVRTSLEGWAAGNSIPFDSKNWAKQKSYMKPLLHKWSATKAGRDKCMPHIKTFCRVTEDGEVGWFLLTSANLSKAAWGSLEKGGKQLMVRSYELGVL</sequence>
<keyword evidence="3" id="KW-0540">Nuclease</keyword>
<comment type="similarity">
    <text evidence="2">Belongs to the tyrosyl-DNA phosphodiesterase family.</text>
</comment>
<dbReference type="SUPFAM" id="SSF56024">
    <property type="entry name" value="Phospholipase D/nuclease"/>
    <property type="match status" value="2"/>
</dbReference>